<dbReference type="PANTHER" id="PTHR24171">
    <property type="entry name" value="ANKYRIN REPEAT DOMAIN-CONTAINING PROTEIN 39-RELATED"/>
    <property type="match status" value="1"/>
</dbReference>
<proteinExistence type="predicted"/>
<dbReference type="SMART" id="SM00248">
    <property type="entry name" value="ANK"/>
    <property type="match status" value="5"/>
</dbReference>
<dbReference type="Gene3D" id="1.25.40.20">
    <property type="entry name" value="Ankyrin repeat-containing domain"/>
    <property type="match status" value="2"/>
</dbReference>
<evidence type="ECO:0000256" key="1">
    <source>
        <dbReference type="ARBA" id="ARBA00022737"/>
    </source>
</evidence>
<evidence type="ECO:0000313" key="6">
    <source>
        <dbReference type="Proteomes" id="UP000183994"/>
    </source>
</evidence>
<dbReference type="PRINTS" id="PR01415">
    <property type="entry name" value="ANKYRIN"/>
</dbReference>
<dbReference type="SUPFAM" id="SSF48403">
    <property type="entry name" value="Ankyrin repeat"/>
    <property type="match status" value="1"/>
</dbReference>
<dbReference type="InterPro" id="IPR036770">
    <property type="entry name" value="Ankyrin_rpt-contain_sf"/>
</dbReference>
<dbReference type="PROSITE" id="PS50175">
    <property type="entry name" value="ASP_PROT_RETROV"/>
    <property type="match status" value="1"/>
</dbReference>
<evidence type="ECO:0000313" key="5">
    <source>
        <dbReference type="EMBL" id="SHJ42921.1"/>
    </source>
</evidence>
<feature type="repeat" description="ANK" evidence="3">
    <location>
        <begin position="126"/>
        <end position="158"/>
    </location>
</feature>
<name>A0A1M6J8D2_9BACT</name>
<dbReference type="Pfam" id="PF13637">
    <property type="entry name" value="Ank_4"/>
    <property type="match status" value="1"/>
</dbReference>
<dbReference type="STRING" id="1121393.SAMN02745216_01654"/>
<dbReference type="AlphaFoldDB" id="A0A1M6J8D2"/>
<dbReference type="GO" id="GO:0004190">
    <property type="term" value="F:aspartic-type endopeptidase activity"/>
    <property type="evidence" value="ECO:0007669"/>
    <property type="project" value="InterPro"/>
</dbReference>
<dbReference type="PANTHER" id="PTHR24171:SF9">
    <property type="entry name" value="ANKYRIN REPEAT DOMAIN-CONTAINING PROTEIN 39"/>
    <property type="match status" value="1"/>
</dbReference>
<feature type="repeat" description="ANK" evidence="3">
    <location>
        <begin position="159"/>
        <end position="192"/>
    </location>
</feature>
<dbReference type="InterPro" id="IPR002110">
    <property type="entry name" value="Ankyrin_rpt"/>
</dbReference>
<keyword evidence="2 3" id="KW-0040">ANK repeat</keyword>
<dbReference type="GO" id="GO:0006508">
    <property type="term" value="P:proteolysis"/>
    <property type="evidence" value="ECO:0007669"/>
    <property type="project" value="InterPro"/>
</dbReference>
<feature type="repeat" description="ANK" evidence="3">
    <location>
        <begin position="59"/>
        <end position="91"/>
    </location>
</feature>
<feature type="repeat" description="ANK" evidence="3">
    <location>
        <begin position="92"/>
        <end position="125"/>
    </location>
</feature>
<dbReference type="EMBL" id="FQZU01000007">
    <property type="protein sequence ID" value="SHJ42921.1"/>
    <property type="molecule type" value="Genomic_DNA"/>
</dbReference>
<keyword evidence="6" id="KW-1185">Reference proteome</keyword>
<reference evidence="6" key="1">
    <citation type="submission" date="2016-11" db="EMBL/GenBank/DDBJ databases">
        <authorList>
            <person name="Varghese N."/>
            <person name="Submissions S."/>
        </authorList>
    </citation>
    <scope>NUCLEOTIDE SEQUENCE [LARGE SCALE GENOMIC DNA]</scope>
    <source>
        <strain evidence="6">DSM 16219</strain>
    </source>
</reference>
<sequence length="219" mass="23886">MSWAPALGAIDSLANKGGEMIQLKRFLLPDIFQAAQQGRMRTVKSFLQKGTPVDVRDGSGRTPLMHAAEEGRPQMVQFLLDSGADPNAEDDTQFTPLGLAVHYSHNLECVRLLIDHGADVNAQDDEGFSILMLAVDDAPLELIKMLVEAGADVNHQDCEGDTPLIVAMDGFSSAQEIQYLLDSGADKTIRNNAGKCAYDVLYEDDDSFHGPEILELVRL</sequence>
<accession>A0A1M6J8D2</accession>
<dbReference type="Pfam" id="PF12796">
    <property type="entry name" value="Ank_2"/>
    <property type="match status" value="1"/>
</dbReference>
<dbReference type="Proteomes" id="UP000183994">
    <property type="component" value="Unassembled WGS sequence"/>
</dbReference>
<dbReference type="PROSITE" id="PS50297">
    <property type="entry name" value="ANK_REP_REGION"/>
    <property type="match status" value="3"/>
</dbReference>
<evidence type="ECO:0000256" key="2">
    <source>
        <dbReference type="ARBA" id="ARBA00023043"/>
    </source>
</evidence>
<evidence type="ECO:0000259" key="4">
    <source>
        <dbReference type="PROSITE" id="PS50175"/>
    </source>
</evidence>
<dbReference type="InterPro" id="IPR001995">
    <property type="entry name" value="Peptidase_A2_cat"/>
</dbReference>
<dbReference type="PROSITE" id="PS50088">
    <property type="entry name" value="ANK_REPEAT"/>
    <property type="match status" value="4"/>
</dbReference>
<feature type="domain" description="Peptidase A2" evidence="4">
    <location>
        <begin position="177"/>
        <end position="189"/>
    </location>
</feature>
<keyword evidence="1" id="KW-0677">Repeat</keyword>
<protein>
    <submittedName>
        <fullName evidence="5">Ankyrin repeat</fullName>
    </submittedName>
</protein>
<organism evidence="5 6">
    <name type="scientific">Desulfatibacillum alkenivorans DSM 16219</name>
    <dbReference type="NCBI Taxonomy" id="1121393"/>
    <lineage>
        <taxon>Bacteria</taxon>
        <taxon>Pseudomonadati</taxon>
        <taxon>Thermodesulfobacteriota</taxon>
        <taxon>Desulfobacteria</taxon>
        <taxon>Desulfobacterales</taxon>
        <taxon>Desulfatibacillaceae</taxon>
        <taxon>Desulfatibacillum</taxon>
    </lineage>
</organism>
<evidence type="ECO:0000256" key="3">
    <source>
        <dbReference type="PROSITE-ProRule" id="PRU00023"/>
    </source>
</evidence>
<gene>
    <name evidence="5" type="ORF">SAMN02745216_01654</name>
</gene>